<dbReference type="Pfam" id="PF04116">
    <property type="entry name" value="FA_hydroxylase"/>
    <property type="match status" value="1"/>
</dbReference>
<keyword evidence="10" id="KW-1185">Reference proteome</keyword>
<dbReference type="AlphaFoldDB" id="A0A197KBS2"/>
<keyword evidence="4 6" id="KW-0472">Membrane</keyword>
<feature type="transmembrane region" description="Helical" evidence="6">
    <location>
        <begin position="182"/>
        <end position="199"/>
    </location>
</feature>
<keyword evidence="7" id="KW-0732">Signal</keyword>
<organism evidence="9 10">
    <name type="scientific">Linnemannia elongata AG-77</name>
    <dbReference type="NCBI Taxonomy" id="1314771"/>
    <lineage>
        <taxon>Eukaryota</taxon>
        <taxon>Fungi</taxon>
        <taxon>Fungi incertae sedis</taxon>
        <taxon>Mucoromycota</taxon>
        <taxon>Mortierellomycotina</taxon>
        <taxon>Mortierellomycetes</taxon>
        <taxon>Mortierellales</taxon>
        <taxon>Mortierellaceae</taxon>
        <taxon>Linnemannia</taxon>
    </lineage>
</organism>
<protein>
    <recommendedName>
        <fullName evidence="8">Fatty acid hydroxylase domain-containing protein</fullName>
    </recommendedName>
</protein>
<evidence type="ECO:0000256" key="6">
    <source>
        <dbReference type="SAM" id="Phobius"/>
    </source>
</evidence>
<evidence type="ECO:0000256" key="7">
    <source>
        <dbReference type="SAM" id="SignalP"/>
    </source>
</evidence>
<evidence type="ECO:0000256" key="5">
    <source>
        <dbReference type="SAM" id="MobiDB-lite"/>
    </source>
</evidence>
<dbReference type="OrthoDB" id="6354873at2759"/>
<evidence type="ECO:0000256" key="3">
    <source>
        <dbReference type="ARBA" id="ARBA00022989"/>
    </source>
</evidence>
<dbReference type="PANTHER" id="PTHR11863">
    <property type="entry name" value="STEROL DESATURASE"/>
    <property type="match status" value="1"/>
</dbReference>
<keyword evidence="3 6" id="KW-1133">Transmembrane helix</keyword>
<evidence type="ECO:0000256" key="1">
    <source>
        <dbReference type="ARBA" id="ARBA00004370"/>
    </source>
</evidence>
<dbReference type="GO" id="GO:0016020">
    <property type="term" value="C:membrane"/>
    <property type="evidence" value="ECO:0007669"/>
    <property type="project" value="UniProtKB-SubCell"/>
</dbReference>
<reference evidence="9 10" key="1">
    <citation type="submission" date="2016-05" db="EMBL/GenBank/DDBJ databases">
        <title>Genome sequencing reveals origins of a unique bacterial endosymbiosis in the earliest lineages of terrestrial Fungi.</title>
        <authorList>
            <consortium name="DOE Joint Genome Institute"/>
            <person name="Uehling J."/>
            <person name="Gryganskyi A."/>
            <person name="Hameed K."/>
            <person name="Tschaplinski T."/>
            <person name="Misztal P."/>
            <person name="Wu S."/>
            <person name="Desiro A."/>
            <person name="Vande Pol N."/>
            <person name="Du Z.-Y."/>
            <person name="Zienkiewicz A."/>
            <person name="Zienkiewicz K."/>
            <person name="Morin E."/>
            <person name="Tisserant E."/>
            <person name="Splivallo R."/>
            <person name="Hainaut M."/>
            <person name="Henrissat B."/>
            <person name="Ohm R."/>
            <person name="Kuo A."/>
            <person name="Yan J."/>
            <person name="Lipzen A."/>
            <person name="Nolan M."/>
            <person name="Labutti K."/>
            <person name="Barry K."/>
            <person name="Goldstein A."/>
            <person name="Labbe J."/>
            <person name="Schadt C."/>
            <person name="Tuskan G."/>
            <person name="Grigoriev I."/>
            <person name="Martin F."/>
            <person name="Vilgalys R."/>
            <person name="Bonito G."/>
        </authorList>
    </citation>
    <scope>NUCLEOTIDE SEQUENCE [LARGE SCALE GENOMIC DNA]</scope>
    <source>
        <strain evidence="9 10">AG-77</strain>
    </source>
</reference>
<evidence type="ECO:0000259" key="8">
    <source>
        <dbReference type="Pfam" id="PF04116"/>
    </source>
</evidence>
<evidence type="ECO:0000256" key="4">
    <source>
        <dbReference type="ARBA" id="ARBA00023136"/>
    </source>
</evidence>
<gene>
    <name evidence="9" type="ORF">K457DRAFT_133702</name>
</gene>
<dbReference type="InterPro" id="IPR050307">
    <property type="entry name" value="Sterol_Desaturase_Related"/>
</dbReference>
<dbReference type="GO" id="GO:0005506">
    <property type="term" value="F:iron ion binding"/>
    <property type="evidence" value="ECO:0007669"/>
    <property type="project" value="InterPro"/>
</dbReference>
<feature type="signal peptide" evidence="7">
    <location>
        <begin position="1"/>
        <end position="24"/>
    </location>
</feature>
<evidence type="ECO:0000256" key="2">
    <source>
        <dbReference type="ARBA" id="ARBA00022692"/>
    </source>
</evidence>
<sequence>MKRKSSPLLFLPLFFFFLLSLSLSLSLSFFSHSTNQDNHRQARIHSSPMDFILDKADEYVLDSFYRSLPAIPVPDLIAGLAAIPSLADSYSLLTNTTTPPLNTLKTIASNVVSASTAAGLTLNTLENDNLFRQIISLFHITLLGAFLMYFVFASTSYLLVFDQTHTKHPKFLKNQVKLEIQMSVKALPGIAVLTTPWFLGEVRGYSRLYSHIHNVDAIIEKTAAAINPPSSVIQETFAAAIATGTPSLNATALNAAAHATAAAEHAARAAKFGPLGSIVSPFLDGWGYVLVSCLAFLFFTDCGIYWVHRFLHHPRVYKRLHKPHHKWIIPTPYSSHAFHFLDGYLQSVPYHIFVFCVPMQKYIYLGMFGAVNLWSVLIHDGEYKLDSNVINSAAHHAVHHLYFNYNYGQYFTLWDRIGGSYRKPKYEEHFELKSKAETWKKQAKEVDNFDENGKPTAASDDSFKPKPTKKAL</sequence>
<evidence type="ECO:0000313" key="10">
    <source>
        <dbReference type="Proteomes" id="UP000078512"/>
    </source>
</evidence>
<accession>A0A197KBS2</accession>
<comment type="subcellular location">
    <subcellularLocation>
        <location evidence="1">Membrane</location>
    </subcellularLocation>
</comment>
<proteinExistence type="predicted"/>
<dbReference type="GO" id="GO:0006696">
    <property type="term" value="P:ergosterol biosynthetic process"/>
    <property type="evidence" value="ECO:0007669"/>
    <property type="project" value="EnsemblFungi"/>
</dbReference>
<name>A0A197KBS2_9FUNG</name>
<feature type="chain" id="PRO_5008276750" description="Fatty acid hydroxylase domain-containing protein" evidence="7">
    <location>
        <begin position="25"/>
        <end position="472"/>
    </location>
</feature>
<feature type="region of interest" description="Disordered" evidence="5">
    <location>
        <begin position="445"/>
        <end position="472"/>
    </location>
</feature>
<feature type="domain" description="Fatty acid hydroxylase" evidence="8">
    <location>
        <begin position="294"/>
        <end position="419"/>
    </location>
</feature>
<keyword evidence="2 6" id="KW-0812">Transmembrane</keyword>
<dbReference type="GO" id="GO:0005788">
    <property type="term" value="C:endoplasmic reticulum lumen"/>
    <property type="evidence" value="ECO:0007669"/>
    <property type="project" value="EnsemblFungi"/>
</dbReference>
<dbReference type="Proteomes" id="UP000078512">
    <property type="component" value="Unassembled WGS sequence"/>
</dbReference>
<dbReference type="InterPro" id="IPR006694">
    <property type="entry name" value="Fatty_acid_hydroxylase"/>
</dbReference>
<feature type="transmembrane region" description="Helical" evidence="6">
    <location>
        <begin position="137"/>
        <end position="161"/>
    </location>
</feature>
<dbReference type="EMBL" id="KV442018">
    <property type="protein sequence ID" value="OAQ34136.1"/>
    <property type="molecule type" value="Genomic_DNA"/>
</dbReference>
<dbReference type="STRING" id="1314771.A0A197KBS2"/>
<evidence type="ECO:0000313" key="9">
    <source>
        <dbReference type="EMBL" id="OAQ34136.1"/>
    </source>
</evidence>
<dbReference type="GO" id="GO:0000248">
    <property type="term" value="F:C-5 sterol desaturase activity"/>
    <property type="evidence" value="ECO:0007669"/>
    <property type="project" value="EnsemblFungi"/>
</dbReference>
<feature type="transmembrane region" description="Helical" evidence="6">
    <location>
        <begin position="285"/>
        <end position="307"/>
    </location>
</feature>